<evidence type="ECO:0000313" key="19">
    <source>
        <dbReference type="Proteomes" id="UP001159427"/>
    </source>
</evidence>
<dbReference type="PROSITE" id="PS01095">
    <property type="entry name" value="GH18_1"/>
    <property type="match status" value="1"/>
</dbReference>
<keyword evidence="9 13" id="KW-0472">Membrane</keyword>
<evidence type="ECO:0000313" key="18">
    <source>
        <dbReference type="EMBL" id="CAH3015561.1"/>
    </source>
</evidence>
<feature type="transmembrane region" description="Helical" evidence="13">
    <location>
        <begin position="613"/>
        <end position="631"/>
    </location>
</feature>
<dbReference type="Gene3D" id="1.20.1560.10">
    <property type="entry name" value="ABC transporter type 1, transmembrane domain"/>
    <property type="match status" value="2"/>
</dbReference>
<evidence type="ECO:0000256" key="7">
    <source>
        <dbReference type="ARBA" id="ARBA00022840"/>
    </source>
</evidence>
<dbReference type="Pfam" id="PF00005">
    <property type="entry name" value="ABC_tran"/>
    <property type="match status" value="2"/>
</dbReference>
<dbReference type="Pfam" id="PF00664">
    <property type="entry name" value="ABC_membrane"/>
    <property type="match status" value="2"/>
</dbReference>
<protein>
    <submittedName>
        <fullName evidence="18">Uncharacterized protein</fullName>
    </submittedName>
</protein>
<gene>
    <name evidence="18" type="ORF">PEVE_00018426</name>
</gene>
<dbReference type="Gene3D" id="3.20.20.80">
    <property type="entry name" value="Glycosidases"/>
    <property type="match status" value="1"/>
</dbReference>
<feature type="transmembrane region" description="Helical" evidence="13">
    <location>
        <begin position="556"/>
        <end position="575"/>
    </location>
</feature>
<feature type="domain" description="GH18" evidence="17">
    <location>
        <begin position="30"/>
        <end position="333"/>
    </location>
</feature>
<dbReference type="InterPro" id="IPR003593">
    <property type="entry name" value="AAA+_ATPase"/>
</dbReference>
<dbReference type="InterPro" id="IPR011527">
    <property type="entry name" value="ABC1_TM_dom"/>
</dbReference>
<keyword evidence="3" id="KW-0813">Transport</keyword>
<dbReference type="CDD" id="cd18580">
    <property type="entry name" value="ABC_6TM_ABCC_D2"/>
    <property type="match status" value="1"/>
</dbReference>
<feature type="domain" description="ABC transmembrane type-1" evidence="16">
    <location>
        <begin position="507"/>
        <end position="766"/>
    </location>
</feature>
<dbReference type="InterPro" id="IPR045321">
    <property type="entry name" value="Cts1-like"/>
</dbReference>
<dbReference type="InterPro" id="IPR017871">
    <property type="entry name" value="ABC_transporter-like_CS"/>
</dbReference>
<evidence type="ECO:0000256" key="5">
    <source>
        <dbReference type="ARBA" id="ARBA00022741"/>
    </source>
</evidence>
<dbReference type="PROSITE" id="PS51910">
    <property type="entry name" value="GH18_2"/>
    <property type="match status" value="1"/>
</dbReference>
<dbReference type="PROSITE" id="PS50929">
    <property type="entry name" value="ABC_TM1F"/>
    <property type="match status" value="2"/>
</dbReference>
<feature type="transmembrane region" description="Helical" evidence="13">
    <location>
        <begin position="637"/>
        <end position="654"/>
    </location>
</feature>
<feature type="domain" description="ABC transmembrane type-1" evidence="16">
    <location>
        <begin position="1138"/>
        <end position="1370"/>
    </location>
</feature>
<comment type="caution">
    <text evidence="18">The sequence shown here is derived from an EMBL/GenBank/DDBJ whole genome shotgun (WGS) entry which is preliminary data.</text>
</comment>
<feature type="domain" description="ABC transporter" evidence="15">
    <location>
        <begin position="842"/>
        <end position="1066"/>
    </location>
</feature>
<comment type="subcellular location">
    <subcellularLocation>
        <location evidence="1">Membrane</location>
        <topology evidence="1">Multi-pass membrane protein</topology>
    </subcellularLocation>
</comment>
<dbReference type="SUPFAM" id="SSF90123">
    <property type="entry name" value="ABC transporter transmembrane region"/>
    <property type="match status" value="2"/>
</dbReference>
<dbReference type="Pfam" id="PF00704">
    <property type="entry name" value="Glyco_hydro_18"/>
    <property type="match status" value="1"/>
</dbReference>
<comment type="similarity">
    <text evidence="2">Belongs to the ABC transporter superfamily. ABCC family. Conjugate transporter (TC 3.A.1.208) subfamily.</text>
</comment>
<feature type="transmembrane region" description="Helical" evidence="13">
    <location>
        <begin position="1245"/>
        <end position="1261"/>
    </location>
</feature>
<feature type="transmembrane region" description="Helical" evidence="13">
    <location>
        <begin position="1360"/>
        <end position="1388"/>
    </location>
</feature>
<dbReference type="Gene3D" id="3.40.50.300">
    <property type="entry name" value="P-loop containing nucleotide triphosphate hydrolases"/>
    <property type="match status" value="2"/>
</dbReference>
<organism evidence="18 19">
    <name type="scientific">Porites evermanni</name>
    <dbReference type="NCBI Taxonomy" id="104178"/>
    <lineage>
        <taxon>Eukaryota</taxon>
        <taxon>Metazoa</taxon>
        <taxon>Cnidaria</taxon>
        <taxon>Anthozoa</taxon>
        <taxon>Hexacorallia</taxon>
        <taxon>Scleractinia</taxon>
        <taxon>Fungiina</taxon>
        <taxon>Poritidae</taxon>
        <taxon>Porites</taxon>
    </lineage>
</organism>
<evidence type="ECO:0000259" key="16">
    <source>
        <dbReference type="PROSITE" id="PS50929"/>
    </source>
</evidence>
<evidence type="ECO:0000256" key="11">
    <source>
        <dbReference type="RuleBase" id="RU000489"/>
    </source>
</evidence>
<evidence type="ECO:0000256" key="6">
    <source>
        <dbReference type="ARBA" id="ARBA00022801"/>
    </source>
</evidence>
<keyword evidence="4 13" id="KW-0812">Transmembrane</keyword>
<dbReference type="EMBL" id="CALNXI010000025">
    <property type="protein sequence ID" value="CAH3015561.1"/>
    <property type="molecule type" value="Genomic_DNA"/>
</dbReference>
<dbReference type="SMART" id="SM00382">
    <property type="entry name" value="AAA"/>
    <property type="match status" value="2"/>
</dbReference>
<feature type="transmembrane region" description="Helical" evidence="13">
    <location>
        <begin position="1129"/>
        <end position="1152"/>
    </location>
</feature>
<dbReference type="InterPro" id="IPR027417">
    <property type="entry name" value="P-loop_NTPase"/>
</dbReference>
<feature type="domain" description="ABC transporter" evidence="15">
    <location>
        <begin position="1444"/>
        <end position="1678"/>
    </location>
</feature>
<dbReference type="SUPFAM" id="SSF51445">
    <property type="entry name" value="(Trans)glycosidases"/>
    <property type="match status" value="1"/>
</dbReference>
<evidence type="ECO:0000256" key="2">
    <source>
        <dbReference type="ARBA" id="ARBA00009726"/>
    </source>
</evidence>
<evidence type="ECO:0000256" key="3">
    <source>
        <dbReference type="ARBA" id="ARBA00022448"/>
    </source>
</evidence>
<dbReference type="PROSITE" id="PS50893">
    <property type="entry name" value="ABC_TRANSPORTER_2"/>
    <property type="match status" value="2"/>
</dbReference>
<dbReference type="InterPro" id="IPR044726">
    <property type="entry name" value="ABCC_6TM_D2"/>
</dbReference>
<dbReference type="InterPro" id="IPR003439">
    <property type="entry name" value="ABC_transporter-like_ATP-bd"/>
</dbReference>
<evidence type="ECO:0000256" key="13">
    <source>
        <dbReference type="SAM" id="Phobius"/>
    </source>
</evidence>
<evidence type="ECO:0000256" key="12">
    <source>
        <dbReference type="SAM" id="MobiDB-lite"/>
    </source>
</evidence>
<accession>A0ABN8LIU7</accession>
<keyword evidence="10 11" id="KW-0326">Glycosidase</keyword>
<keyword evidence="8 13" id="KW-1133">Transmembrane helix</keyword>
<keyword evidence="19" id="KW-1185">Reference proteome</keyword>
<evidence type="ECO:0000256" key="9">
    <source>
        <dbReference type="ARBA" id="ARBA00023136"/>
    </source>
</evidence>
<sequence length="1685" mass="189943">LFLLFLFFRAKSDTQASPGVKTKRSLPTRQVLAGYWGQNSIAYRVSRPKWEKDLRYFCNNHKFDIYLVAFVHRLFRNNRNRDGYPGMNFAHHCSYAPNSRNPDVFECATIGGGIRDCQKMGKKLLISLGGDTCDGSLGSAENAKKLAYYIWNMFLGGKDMQDQRPFLWTVMDGVDLDIEIGSHKYYSDFVQEMRGLMGTDPSKQYLITAAPQCPFPDKWMGPQIQGSALEDFGHEFDYLFIQFYNNYCYPGDKYFMPVMDTWLNWARSIPKGPLIVLGLPAGPQAAGKPHYYFPPDKLATVYKKIRDKPGVGGLMFWDCSWVQNNIVNGKDYGTHAFELLWGIAVTPTTTSTTSTHAPPKTTQTLPNKKTTTQTILQTTKSPATTRIPTAVLRANPVAGMDAQKEESKEERKSPMERANIFSLLFFRWMNETLNLGSERPLQSKDLFPLQQEFKTETLVGKLELLLNEGKNNRALKNTQPQLWKLMFKMFSYRDYLILGAVKLTHSLSNVLLPLMVWCFLAGLSENSNVNQGTIIGHVVGICVLAMVKGISQHHAFFLGGIYGMQLRASVIGMVYKRIMTMNRRSMNEAITGQIINLVSNDANHLRDAGWSMVLLLAAPIEIISSGLLVWYLVGWQAFIGAGFFLAVITYISLLSKEAGKLREKAALLTDRRLEVMNEVIAGIRSVKMRVWERNFMDMIKDLRKKEISYIRWRGVILSSFDALYFTNTPIAACISITTLLFTDNHLTAFQIFTLLSTLNVIKFSVSVSLGETLPLLADAKVSLVRIQNFLELFVNSQIDYSSNNVDEGNSSPTFSKIFTVHDDSELDETYAKKNDTLINPCISLKNIYCSWNEADGLNKTLQNISLDIYRKQLVVITGPVGCGKSSLLLAILGELPCKSGVIRHSGVITYVPQLPWIFSGTIQENIIFGKSFDGVNYERIIKACCLQKDFCEFSKGDLTHIGQRGVSLSGGQRARICLARALYTDADIFLLDDPLSAVDAKVATHLYKNCIRGLLFEKCCLLVTHQHQFLKNADDILVMKQGAIVHQGKYEELQARDILSNFSVFNMENKRKHSLDRQTSHRLSRRRTNTSLVSPENVPVDLEEGEEERMIGSVNWCLYWRYFRFAYPATMLFCLAGLVLTVQVALISPYWWLSQVANMTLNQQRAPETLGIFGSLVIGALLLSTLVSFLFYHTLLRASEKLHNKMVRAVMKAPVIFFDTNPAGRILNRFSKDIGCMDDTLPPQFLLAVQLCLFTFGATVLSAVTNYWLVIGITPLMLLFFYYGRYYLRTSRELKRLEAIKCSPVYSHVAETVHGLEVIKTSGMEERFLQLLFRYQDENSPAIIMVLGCSKWLGVRLEVLCSLLVTLVAAGAVIITQIPAIAGLSLVYTLETLDAAQFGLQQVSETETLMTSVERVMTYTQLTPEPGFTTRAQPPVSWPTKGDLSIKDLSLTYLEGGLRILKEVTLTIGDGEKIGVSGRTGSGKSSLLAALFRMPEPDGNVIVDGINLQTLNVQAARRIFSVITQDPILFSGSLRRNLDPFDNYTDYELWNALDEVQLKQWVRDQLPGQLQYKLLESGSNLSVGQRQLICLVRVLLEKKKIVILDEATANVDFKMDRLIHEMILSKFKDTTVIIIAHRLENIVDCDRIMVLDQGRVVEFDKPSALLNKRGSYFSELVKTYNNTIN</sequence>
<dbReference type="InterPro" id="IPR050173">
    <property type="entry name" value="ABC_transporter_C-like"/>
</dbReference>
<dbReference type="InterPro" id="IPR044746">
    <property type="entry name" value="ABCC_6TM_D1"/>
</dbReference>
<dbReference type="CDD" id="cd18579">
    <property type="entry name" value="ABC_6TM_ABCC_D1"/>
    <property type="match status" value="1"/>
</dbReference>
<name>A0ABN8LIU7_9CNID</name>
<feature type="chain" id="PRO_5047238728" evidence="14">
    <location>
        <begin position="17"/>
        <end position="1685"/>
    </location>
</feature>
<dbReference type="CDD" id="cd03244">
    <property type="entry name" value="ABCC_MRP_domain2"/>
    <property type="match status" value="1"/>
</dbReference>
<feature type="region of interest" description="Disordered" evidence="12">
    <location>
        <begin position="350"/>
        <end position="373"/>
    </location>
</feature>
<evidence type="ECO:0000259" key="17">
    <source>
        <dbReference type="PROSITE" id="PS51910"/>
    </source>
</evidence>
<dbReference type="CDD" id="cd03250">
    <property type="entry name" value="ABCC_MRP_domain1"/>
    <property type="match status" value="1"/>
</dbReference>
<dbReference type="PANTHER" id="PTHR24223:SF456">
    <property type="entry name" value="MULTIDRUG RESISTANCE-ASSOCIATED PROTEIN LETHAL(2)03659"/>
    <property type="match status" value="1"/>
</dbReference>
<evidence type="ECO:0000256" key="10">
    <source>
        <dbReference type="ARBA" id="ARBA00023295"/>
    </source>
</evidence>
<evidence type="ECO:0000256" key="4">
    <source>
        <dbReference type="ARBA" id="ARBA00022692"/>
    </source>
</evidence>
<dbReference type="PROSITE" id="PS00211">
    <property type="entry name" value="ABC_TRANSPORTER_1"/>
    <property type="match status" value="2"/>
</dbReference>
<dbReference type="SUPFAM" id="SSF52540">
    <property type="entry name" value="P-loop containing nucleoside triphosphate hydrolases"/>
    <property type="match status" value="2"/>
</dbReference>
<dbReference type="InterPro" id="IPR036640">
    <property type="entry name" value="ABC1_TM_sf"/>
</dbReference>
<feature type="transmembrane region" description="Helical" evidence="13">
    <location>
        <begin position="1267"/>
        <end position="1288"/>
    </location>
</feature>
<feature type="non-terminal residue" evidence="18">
    <location>
        <position position="1"/>
    </location>
</feature>
<evidence type="ECO:0000256" key="14">
    <source>
        <dbReference type="SAM" id="SignalP"/>
    </source>
</evidence>
<proteinExistence type="inferred from homology"/>
<keyword evidence="7" id="KW-0067">ATP-binding</keyword>
<dbReference type="InterPro" id="IPR017853">
    <property type="entry name" value="GH"/>
</dbReference>
<keyword evidence="6 11" id="KW-0378">Hydrolase</keyword>
<dbReference type="Proteomes" id="UP001159427">
    <property type="component" value="Unassembled WGS sequence"/>
</dbReference>
<feature type="signal peptide" evidence="14">
    <location>
        <begin position="1"/>
        <end position="16"/>
    </location>
</feature>
<keyword evidence="5" id="KW-0547">Nucleotide-binding</keyword>
<keyword evidence="14" id="KW-0732">Signal</keyword>
<evidence type="ECO:0000256" key="8">
    <source>
        <dbReference type="ARBA" id="ARBA00022989"/>
    </source>
</evidence>
<dbReference type="CDD" id="cd02877">
    <property type="entry name" value="GH18_hevamine_XipI_class_III"/>
    <property type="match status" value="1"/>
</dbReference>
<evidence type="ECO:0000256" key="1">
    <source>
        <dbReference type="ARBA" id="ARBA00004141"/>
    </source>
</evidence>
<evidence type="ECO:0000259" key="15">
    <source>
        <dbReference type="PROSITE" id="PS50893"/>
    </source>
</evidence>
<dbReference type="InterPro" id="IPR001223">
    <property type="entry name" value="Glyco_hydro18_cat"/>
</dbReference>
<dbReference type="PANTHER" id="PTHR24223">
    <property type="entry name" value="ATP-BINDING CASSETTE SUB-FAMILY C"/>
    <property type="match status" value="1"/>
</dbReference>
<reference evidence="18 19" key="1">
    <citation type="submission" date="2022-05" db="EMBL/GenBank/DDBJ databases">
        <authorList>
            <consortium name="Genoscope - CEA"/>
            <person name="William W."/>
        </authorList>
    </citation>
    <scope>NUCLEOTIDE SEQUENCE [LARGE SCALE GENOMIC DNA]</scope>
</reference>
<dbReference type="InterPro" id="IPR001579">
    <property type="entry name" value="Glyco_hydro_18_chit_AS"/>
</dbReference>
<feature type="transmembrane region" description="Helical" evidence="13">
    <location>
        <begin position="1172"/>
        <end position="1196"/>
    </location>
</feature>